<organism evidence="1 2">
    <name type="scientific">Cyclobacterium xiamenense</name>
    <dbReference type="NCBI Taxonomy" id="1297121"/>
    <lineage>
        <taxon>Bacteria</taxon>
        <taxon>Pseudomonadati</taxon>
        <taxon>Bacteroidota</taxon>
        <taxon>Cytophagia</taxon>
        <taxon>Cytophagales</taxon>
        <taxon>Cyclobacteriaceae</taxon>
        <taxon>Cyclobacterium</taxon>
    </lineage>
</organism>
<accession>A0A1H6ZWF9</accession>
<name>A0A1H6ZWF9_9BACT</name>
<proteinExistence type="predicted"/>
<reference evidence="2" key="1">
    <citation type="submission" date="2016-10" db="EMBL/GenBank/DDBJ databases">
        <authorList>
            <person name="Varghese N."/>
            <person name="Submissions S."/>
        </authorList>
    </citation>
    <scope>NUCLEOTIDE SEQUENCE [LARGE SCALE GENOMIC DNA]</scope>
    <source>
        <strain evidence="2">IBRC-M 10761</strain>
    </source>
</reference>
<gene>
    <name evidence="1" type="ORF">SAMN05192553_105197</name>
</gene>
<protein>
    <submittedName>
        <fullName evidence="1">Uncharacterized protein</fullName>
    </submittedName>
</protein>
<evidence type="ECO:0000313" key="2">
    <source>
        <dbReference type="Proteomes" id="UP000199403"/>
    </source>
</evidence>
<dbReference type="Proteomes" id="UP000199403">
    <property type="component" value="Unassembled WGS sequence"/>
</dbReference>
<keyword evidence="2" id="KW-1185">Reference proteome</keyword>
<dbReference type="AlphaFoldDB" id="A0A1H6ZWF9"/>
<dbReference type="STRING" id="1416801.SAMN05192553_105197"/>
<dbReference type="EMBL" id="FNZH01000005">
    <property type="protein sequence ID" value="SEJ57799.1"/>
    <property type="molecule type" value="Genomic_DNA"/>
</dbReference>
<evidence type="ECO:0000313" key="1">
    <source>
        <dbReference type="EMBL" id="SEJ57799.1"/>
    </source>
</evidence>
<sequence>MERRGLFRFIMPEEKFIPMQRSGIGNSGPGYKKRENRPLRYCFGRFYVHIKFTQDAFSDQKRQIASSQFTFFSHEKRSWDAS</sequence>